<dbReference type="GeneID" id="9087054"/>
<accession>C5KCR0</accession>
<dbReference type="PANTHER" id="PTHR47093">
    <property type="entry name" value="PROTEIN JSN1-RELATED"/>
    <property type="match status" value="1"/>
</dbReference>
<dbReference type="AlphaFoldDB" id="C5KCR0"/>
<feature type="region of interest" description="Disordered" evidence="2">
    <location>
        <begin position="428"/>
        <end position="474"/>
    </location>
</feature>
<proteinExistence type="predicted"/>
<evidence type="ECO:0000259" key="3">
    <source>
        <dbReference type="PROSITE" id="PS50102"/>
    </source>
</evidence>
<dbReference type="Pfam" id="PF00076">
    <property type="entry name" value="RRM_1"/>
    <property type="match status" value="2"/>
</dbReference>
<keyword evidence="5" id="KW-1185">Reference proteome</keyword>
<dbReference type="OrthoDB" id="2017782at2759"/>
<dbReference type="InterPro" id="IPR052645">
    <property type="entry name" value="Pumilio_domain_protein"/>
</dbReference>
<organism evidence="5">
    <name type="scientific">Perkinsus marinus (strain ATCC 50983 / TXsc)</name>
    <dbReference type="NCBI Taxonomy" id="423536"/>
    <lineage>
        <taxon>Eukaryota</taxon>
        <taxon>Sar</taxon>
        <taxon>Alveolata</taxon>
        <taxon>Perkinsozoa</taxon>
        <taxon>Perkinsea</taxon>
        <taxon>Perkinsida</taxon>
        <taxon>Perkinsidae</taxon>
        <taxon>Perkinsus</taxon>
    </lineage>
</organism>
<protein>
    <recommendedName>
        <fullName evidence="3">RRM domain-containing protein</fullName>
    </recommendedName>
</protein>
<gene>
    <name evidence="4" type="ORF">Pmar_PMAR023580</name>
</gene>
<dbReference type="GO" id="GO:0003723">
    <property type="term" value="F:RNA binding"/>
    <property type="evidence" value="ECO:0007669"/>
    <property type="project" value="UniProtKB-UniRule"/>
</dbReference>
<dbReference type="CDD" id="cd00590">
    <property type="entry name" value="RRM_SF"/>
    <property type="match status" value="1"/>
</dbReference>
<feature type="region of interest" description="Disordered" evidence="2">
    <location>
        <begin position="1"/>
        <end position="57"/>
    </location>
</feature>
<feature type="domain" description="RRM" evidence="3">
    <location>
        <begin position="321"/>
        <end position="397"/>
    </location>
</feature>
<feature type="compositionally biased region" description="Acidic residues" evidence="2">
    <location>
        <begin position="1"/>
        <end position="12"/>
    </location>
</feature>
<reference evidence="4 5" key="1">
    <citation type="submission" date="2008-07" db="EMBL/GenBank/DDBJ databases">
        <authorList>
            <person name="El-Sayed N."/>
            <person name="Caler E."/>
            <person name="Inman J."/>
            <person name="Amedeo P."/>
            <person name="Hass B."/>
            <person name="Wortman J."/>
        </authorList>
    </citation>
    <scope>NUCLEOTIDE SEQUENCE [LARGE SCALE GENOMIC DNA]</scope>
    <source>
        <strain evidence="5">ATCC 50983 / TXsc</strain>
    </source>
</reference>
<dbReference type="PANTHER" id="PTHR47093:SF1">
    <property type="entry name" value="PROTEIN JSN1-RELATED"/>
    <property type="match status" value="1"/>
</dbReference>
<dbReference type="SUPFAM" id="SSF54928">
    <property type="entry name" value="RNA-binding domain, RBD"/>
    <property type="match status" value="2"/>
</dbReference>
<dbReference type="PROSITE" id="PS50102">
    <property type="entry name" value="RRM"/>
    <property type="match status" value="2"/>
</dbReference>
<feature type="domain" description="RRM" evidence="3">
    <location>
        <begin position="58"/>
        <end position="128"/>
    </location>
</feature>
<evidence type="ECO:0000256" key="1">
    <source>
        <dbReference type="PROSITE-ProRule" id="PRU00176"/>
    </source>
</evidence>
<dbReference type="SMART" id="SM00360">
    <property type="entry name" value="RRM"/>
    <property type="match status" value="2"/>
</dbReference>
<name>C5KCR0_PERM5</name>
<dbReference type="Proteomes" id="UP000007800">
    <property type="component" value="Unassembled WGS sequence"/>
</dbReference>
<feature type="compositionally biased region" description="Basic and acidic residues" evidence="2">
    <location>
        <begin position="443"/>
        <end position="460"/>
    </location>
</feature>
<evidence type="ECO:0000256" key="2">
    <source>
        <dbReference type="SAM" id="MobiDB-lite"/>
    </source>
</evidence>
<dbReference type="InterPro" id="IPR012677">
    <property type="entry name" value="Nucleotide-bd_a/b_plait_sf"/>
</dbReference>
<sequence length="614" mass="69251">MDAHDDDGEDLFVDYGDFGGVQQQLSPKHEDAQGEDTAMSGEGVPDNAQELLNNPPSSTLFIFNAPEDTDEAEVEMRCGRFGEVLNVEKEEDKIIVNFKNTKSAYSAREKLDNSKFDDNEVHVYFAPQQGDHHHKGKGAAGDGSAPTGGIAVRMDVDPLTGEYLAGARVVGTGARHAGGMRRRLLSDEKQALRIEPPEQPVSHWSEIHDLEHDDCAALLDDYSKHPHREYLNNRYVIFGNLPSSEVDIDSRRSIESFLARWVRLDDLVETNKITIAGIPVLHVTLRSTRAAAFLQSHVEKDLHEHGHATHVAFAPPLKASKKLWVGWSIPMGFKVSETDLNKAFATFGYIEDFRMLDNKNCAFIQYSHVADAVKAYNCMYGLEIAAGHHLNVDFTSAPASHDHTTGFTGNRESVPGLHQSLDEYRNHRLGARDRSLHRHRSRSRDNRRDNRRRHDEREASDSMEGTRGSGKHRSRETMAILKMGELACEVRWRFVRGSEVNSLSHLSKLNIDQRTKIEHCRSHVERQPEDSTIWYISAATKDDCEGYDKLCDYFIGKDRVGFIHTGDYYYYLCPPSEACTERYGFVEELAEKVSSFFALLSAKAERCLGFASKH</sequence>
<dbReference type="InterPro" id="IPR035979">
    <property type="entry name" value="RBD_domain_sf"/>
</dbReference>
<dbReference type="InterPro" id="IPR000504">
    <property type="entry name" value="RRM_dom"/>
</dbReference>
<dbReference type="Pfam" id="PF07744">
    <property type="entry name" value="SPOC"/>
    <property type="match status" value="1"/>
</dbReference>
<keyword evidence="1" id="KW-0694">RNA-binding</keyword>
<dbReference type="InterPro" id="IPR012921">
    <property type="entry name" value="SPOC_C"/>
</dbReference>
<dbReference type="Gene3D" id="3.30.70.330">
    <property type="match status" value="2"/>
</dbReference>
<dbReference type="RefSeq" id="XP_002785863.1">
    <property type="nucleotide sequence ID" value="XM_002785817.1"/>
</dbReference>
<evidence type="ECO:0000313" key="4">
    <source>
        <dbReference type="EMBL" id="EER17659.1"/>
    </source>
</evidence>
<evidence type="ECO:0000313" key="5">
    <source>
        <dbReference type="Proteomes" id="UP000007800"/>
    </source>
</evidence>
<dbReference type="InParanoid" id="C5KCR0"/>
<dbReference type="GO" id="GO:0000288">
    <property type="term" value="P:nuclear-transcribed mRNA catabolic process, deadenylation-dependent decay"/>
    <property type="evidence" value="ECO:0007669"/>
    <property type="project" value="TreeGrafter"/>
</dbReference>
<dbReference type="EMBL" id="GG671995">
    <property type="protein sequence ID" value="EER17659.1"/>
    <property type="molecule type" value="Genomic_DNA"/>
</dbReference>